<dbReference type="InterPro" id="IPR001680">
    <property type="entry name" value="WD40_rpt"/>
</dbReference>
<organism evidence="4 5">
    <name type="scientific">Paragonimus skrjabini miyazakii</name>
    <dbReference type="NCBI Taxonomy" id="59628"/>
    <lineage>
        <taxon>Eukaryota</taxon>
        <taxon>Metazoa</taxon>
        <taxon>Spiralia</taxon>
        <taxon>Lophotrochozoa</taxon>
        <taxon>Platyhelminthes</taxon>
        <taxon>Trematoda</taxon>
        <taxon>Digenea</taxon>
        <taxon>Plagiorchiida</taxon>
        <taxon>Troglotremata</taxon>
        <taxon>Troglotrematidae</taxon>
        <taxon>Paragonimus</taxon>
    </lineage>
</organism>
<keyword evidence="5" id="KW-1185">Reference proteome</keyword>
<feature type="compositionally biased region" description="Basic and acidic residues" evidence="3">
    <location>
        <begin position="47"/>
        <end position="62"/>
    </location>
</feature>
<name>A0A8S9YVN9_9TREM</name>
<evidence type="ECO:0000256" key="1">
    <source>
        <dbReference type="ARBA" id="ARBA00022574"/>
    </source>
</evidence>
<dbReference type="Gene3D" id="2.130.10.10">
    <property type="entry name" value="YVTN repeat-like/Quinoprotein amine dehydrogenase"/>
    <property type="match status" value="1"/>
</dbReference>
<evidence type="ECO:0000256" key="2">
    <source>
        <dbReference type="ARBA" id="ARBA00022737"/>
    </source>
</evidence>
<dbReference type="AlphaFoldDB" id="A0A8S9YVN9"/>
<evidence type="ECO:0000313" key="5">
    <source>
        <dbReference type="Proteomes" id="UP000822476"/>
    </source>
</evidence>
<evidence type="ECO:0000313" key="4">
    <source>
        <dbReference type="EMBL" id="KAF7258702.1"/>
    </source>
</evidence>
<dbReference type="OrthoDB" id="4869960at2759"/>
<dbReference type="PANTHER" id="PTHR15574">
    <property type="entry name" value="WD REPEAT DOMAIN-CONTAINING FAMILY"/>
    <property type="match status" value="1"/>
</dbReference>
<feature type="non-terminal residue" evidence="4">
    <location>
        <position position="1"/>
    </location>
</feature>
<proteinExistence type="predicted"/>
<keyword evidence="1" id="KW-0853">WD repeat</keyword>
<dbReference type="GO" id="GO:0005737">
    <property type="term" value="C:cytoplasm"/>
    <property type="evidence" value="ECO:0007669"/>
    <property type="project" value="TreeGrafter"/>
</dbReference>
<dbReference type="EMBL" id="JTDE01001576">
    <property type="protein sequence ID" value="KAF7258702.1"/>
    <property type="molecule type" value="Genomic_DNA"/>
</dbReference>
<dbReference type="InterPro" id="IPR045151">
    <property type="entry name" value="DCAF8"/>
</dbReference>
<sequence length="267" mass="29836">NVNFNSDIRIALAFFRWLESQRAQRFAARDQQSEEADPSDRSSINRTADESSGDREPDRADENDPSEASNSETVSPFELLTDEYVTKVLASTARARQQMIYRGRRSCRTVIKSAVFWGRDHILSGSECGHVIAWNRWSGAPVCAIKADSSVVNRIAPHPSLPLFACSGIDRTVKLVEPSPSIYEMGDYNGEFADGYANTVKQQELETAKLCEENSTYMIESLRSSSLHLDRLARLRTGQVIRNILRRLGITASRSSEDNDPSDQSAL</sequence>
<reference evidence="4" key="1">
    <citation type="submission" date="2019-07" db="EMBL/GenBank/DDBJ databases">
        <title>Annotation for the trematode Paragonimus miyazaki's.</title>
        <authorList>
            <person name="Choi Y.-J."/>
        </authorList>
    </citation>
    <scope>NUCLEOTIDE SEQUENCE</scope>
    <source>
        <strain evidence="4">Japan</strain>
    </source>
</reference>
<dbReference type="Proteomes" id="UP000822476">
    <property type="component" value="Unassembled WGS sequence"/>
</dbReference>
<dbReference type="InterPro" id="IPR015943">
    <property type="entry name" value="WD40/YVTN_repeat-like_dom_sf"/>
</dbReference>
<dbReference type="SUPFAM" id="SSF50978">
    <property type="entry name" value="WD40 repeat-like"/>
    <property type="match status" value="1"/>
</dbReference>
<evidence type="ECO:0000256" key="3">
    <source>
        <dbReference type="SAM" id="MobiDB-lite"/>
    </source>
</evidence>
<accession>A0A8S9YVN9</accession>
<comment type="caution">
    <text evidence="4">The sequence shown here is derived from an EMBL/GenBank/DDBJ whole genome shotgun (WGS) entry which is preliminary data.</text>
</comment>
<dbReference type="PANTHER" id="PTHR15574:SF39">
    <property type="entry name" value="DDB1- AND CUL4-ASSOCIATED FACTOR 6"/>
    <property type="match status" value="1"/>
</dbReference>
<dbReference type="SMART" id="SM00320">
    <property type="entry name" value="WD40"/>
    <property type="match status" value="2"/>
</dbReference>
<protein>
    <submittedName>
        <fullName evidence="4">Uncharacterized protein</fullName>
    </submittedName>
</protein>
<keyword evidence="2" id="KW-0677">Repeat</keyword>
<dbReference type="InterPro" id="IPR036322">
    <property type="entry name" value="WD40_repeat_dom_sf"/>
</dbReference>
<gene>
    <name evidence="4" type="ORF">EG68_09698</name>
</gene>
<dbReference type="GO" id="GO:0045944">
    <property type="term" value="P:positive regulation of transcription by RNA polymerase II"/>
    <property type="evidence" value="ECO:0007669"/>
    <property type="project" value="TreeGrafter"/>
</dbReference>
<dbReference type="GO" id="GO:0080008">
    <property type="term" value="C:Cul4-RING E3 ubiquitin ligase complex"/>
    <property type="evidence" value="ECO:0007669"/>
    <property type="project" value="TreeGrafter"/>
</dbReference>
<feature type="region of interest" description="Disordered" evidence="3">
    <location>
        <begin position="26"/>
        <end position="73"/>
    </location>
</feature>